<keyword evidence="2" id="KW-1185">Reference proteome</keyword>
<comment type="caution">
    <text evidence="1">The sequence shown here is derived from an EMBL/GenBank/DDBJ whole genome shotgun (WGS) entry which is preliminary data.</text>
</comment>
<protein>
    <submittedName>
        <fullName evidence="1">Uncharacterized protein</fullName>
    </submittedName>
</protein>
<name>A0AC60PQ36_IXOPE</name>
<sequence>MAGGFLPYARSTVLTGATGGFGYGGASVVTGTTALRRAYTPATAATGAVRRQHGDRLTAAYLLGYHNDTRRKFTVKDSAFTRNDELPPRRPRRRSPPTPYWSVVAVVPERNEKVQPGSTPCVANEHERNDRLALRCYGNSSFQPVAFVRKRSGRSERNCPARAARRLMGVLGKPLLPLPPGAGYHGNNFRAAESGERRANGCPFLIPLLCTGSVVCCTNALSNLVETCREPAVRARQQLMSPVVQRSQLESVFRPADRPSHASAALTAEPPWDRRGLGQMARARRFHRSVSKPRWWTTPGQPGSVVPAQLQPRSARTVSRQLVTSSPTACHMPSASSFTLGSHTLSNRQEKTFNESHNDLGQPKEPNNVSDSGCYEEAQEEARSRLIRDHKAHQRDDNSHDPTSNAAREKCRQLIPNTSQRPTPDSHRLERHSERGGSAAALSSATKPELSRCVFCCSKEHNLENCTSPLTIKEKKDKLKVENRCFRCTKQFHRSRECRSAYKLSCEKCSGKHLTVMCDPEWAATTRPTNTSSTPPQFIGISSSSTTAHNQVLLQTARIRASGQTETSLRAQIDGGSQRTFIRRYTSERLGCRPVGEEELTIFAFGDSGRGTKRNCRRVELVLRSHHGPAEIVVEALEVPEICGEILTLPDGDIIRNLQRQGITLADLPVGNCLLERGVSILIGADYYWRVTTGNVRRVNLSLTAVETIFGWSLQEPIKVSNAANVCLTTTVFKIHDDDEPPRFGHGNTPARPIRDDRKPYEDEKPTVRFDDRGDTPARPIKGDRNSYDSAGRSLSTSSPVDFYGRPVQVLTGEKAHQQEELLRRKSEKAQRRKAFEQDILEEEARGLPEERAPIMFDPPSQGRQRANHVHTGEKAAQAEALLREQYERVQSRMRESKRLQEARRPPEEQTFDRQPQMPQRGDIPLRERGDREDVTRESPRHLVTFRPWDYFGHPVQVLTGEKEAQVEEMLRKQYGQYRQQLNGRMDRNKEEAVGRLVELERRPVQPPLGRVTSSLVDHFGRSVQKPSGEKSGQQTELLRRMYERAESSRSIQELRRRPVEEVDRTSHRLKVLQGVEGTSLGRNEWKIELDKLTPDVRESYLKDLRKARMKEETDPVRANRFLSRYQNTWKSRASQHTKSLDKEPANDALNEDNVDVKDDHDGSYDQTCLHDRKQGTSFFSAPKVKHAYVYKYERKVLTRPPISKDVGNTGKQ</sequence>
<dbReference type="EMBL" id="JABSTQ010010141">
    <property type="protein sequence ID" value="KAG0423145.1"/>
    <property type="molecule type" value="Genomic_DNA"/>
</dbReference>
<evidence type="ECO:0000313" key="2">
    <source>
        <dbReference type="Proteomes" id="UP000805193"/>
    </source>
</evidence>
<proteinExistence type="predicted"/>
<evidence type="ECO:0000313" key="1">
    <source>
        <dbReference type="EMBL" id="KAG0423145.1"/>
    </source>
</evidence>
<gene>
    <name evidence="1" type="ORF">HPB47_001065</name>
</gene>
<dbReference type="Proteomes" id="UP000805193">
    <property type="component" value="Unassembled WGS sequence"/>
</dbReference>
<reference evidence="1 2" key="1">
    <citation type="journal article" date="2020" name="Cell">
        <title>Large-Scale Comparative Analyses of Tick Genomes Elucidate Their Genetic Diversity and Vector Capacities.</title>
        <authorList>
            <consortium name="Tick Genome and Microbiome Consortium (TIGMIC)"/>
            <person name="Jia N."/>
            <person name="Wang J."/>
            <person name="Shi W."/>
            <person name="Du L."/>
            <person name="Sun Y."/>
            <person name="Zhan W."/>
            <person name="Jiang J.F."/>
            <person name="Wang Q."/>
            <person name="Zhang B."/>
            <person name="Ji P."/>
            <person name="Bell-Sakyi L."/>
            <person name="Cui X.M."/>
            <person name="Yuan T.T."/>
            <person name="Jiang B.G."/>
            <person name="Yang W.F."/>
            <person name="Lam T.T."/>
            <person name="Chang Q.C."/>
            <person name="Ding S.J."/>
            <person name="Wang X.J."/>
            <person name="Zhu J.G."/>
            <person name="Ruan X.D."/>
            <person name="Zhao L."/>
            <person name="Wei J.T."/>
            <person name="Ye R.Z."/>
            <person name="Que T.C."/>
            <person name="Du C.H."/>
            <person name="Zhou Y.H."/>
            <person name="Cheng J.X."/>
            <person name="Dai P.F."/>
            <person name="Guo W.B."/>
            <person name="Han X.H."/>
            <person name="Huang E.J."/>
            <person name="Li L.F."/>
            <person name="Wei W."/>
            <person name="Gao Y.C."/>
            <person name="Liu J.Z."/>
            <person name="Shao H.Z."/>
            <person name="Wang X."/>
            <person name="Wang C.C."/>
            <person name="Yang T.C."/>
            <person name="Huo Q.B."/>
            <person name="Li W."/>
            <person name="Chen H.Y."/>
            <person name="Chen S.E."/>
            <person name="Zhou L.G."/>
            <person name="Ni X.B."/>
            <person name="Tian J.H."/>
            <person name="Sheng Y."/>
            <person name="Liu T."/>
            <person name="Pan Y.S."/>
            <person name="Xia L.Y."/>
            <person name="Li J."/>
            <person name="Zhao F."/>
            <person name="Cao W.C."/>
        </authorList>
    </citation>
    <scope>NUCLEOTIDE SEQUENCE [LARGE SCALE GENOMIC DNA]</scope>
    <source>
        <strain evidence="1">Iper-2018</strain>
    </source>
</reference>
<accession>A0AC60PQ36</accession>
<organism evidence="1 2">
    <name type="scientific">Ixodes persulcatus</name>
    <name type="common">Taiga tick</name>
    <dbReference type="NCBI Taxonomy" id="34615"/>
    <lineage>
        <taxon>Eukaryota</taxon>
        <taxon>Metazoa</taxon>
        <taxon>Ecdysozoa</taxon>
        <taxon>Arthropoda</taxon>
        <taxon>Chelicerata</taxon>
        <taxon>Arachnida</taxon>
        <taxon>Acari</taxon>
        <taxon>Parasitiformes</taxon>
        <taxon>Ixodida</taxon>
        <taxon>Ixodoidea</taxon>
        <taxon>Ixodidae</taxon>
        <taxon>Ixodinae</taxon>
        <taxon>Ixodes</taxon>
    </lineage>
</organism>